<name>A0ABP9I9X3_9ACTN</name>
<evidence type="ECO:0000256" key="5">
    <source>
        <dbReference type="ARBA" id="ARBA00023002"/>
    </source>
</evidence>
<evidence type="ECO:0000256" key="1">
    <source>
        <dbReference type="ARBA" id="ARBA00001954"/>
    </source>
</evidence>
<dbReference type="Gene3D" id="3.60.130.10">
    <property type="entry name" value="Clavaminate synthase-like"/>
    <property type="match status" value="1"/>
</dbReference>
<comment type="cofactor">
    <cofactor evidence="1">
        <name>Fe(2+)</name>
        <dbReference type="ChEBI" id="CHEBI:29033"/>
    </cofactor>
</comment>
<dbReference type="EMBL" id="BAABHS010000048">
    <property type="protein sequence ID" value="GAA4992880.1"/>
    <property type="molecule type" value="Genomic_DNA"/>
</dbReference>
<evidence type="ECO:0000313" key="10">
    <source>
        <dbReference type="Proteomes" id="UP001500466"/>
    </source>
</evidence>
<keyword evidence="6" id="KW-0408">Iron</keyword>
<accession>A0ABP9I9X3</accession>
<dbReference type="InterPro" id="IPR010376">
    <property type="entry name" value="GBBH-like_N"/>
</dbReference>
<dbReference type="Gene3D" id="3.30.2020.30">
    <property type="match status" value="1"/>
</dbReference>
<dbReference type="SUPFAM" id="SSF51197">
    <property type="entry name" value="Clavaminate synthase-like"/>
    <property type="match status" value="1"/>
</dbReference>
<comment type="caution">
    <text evidence="9">The sequence shown here is derived from an EMBL/GenBank/DDBJ whole genome shotgun (WGS) entry which is preliminary data.</text>
</comment>
<evidence type="ECO:0000256" key="6">
    <source>
        <dbReference type="ARBA" id="ARBA00023004"/>
    </source>
</evidence>
<proteinExistence type="inferred from homology"/>
<evidence type="ECO:0000313" key="9">
    <source>
        <dbReference type="EMBL" id="GAA4992880.1"/>
    </source>
</evidence>
<feature type="domain" description="Gamma-butyrobetaine hydroxylase-like N-terminal" evidence="8">
    <location>
        <begin position="13"/>
        <end position="91"/>
    </location>
</feature>
<keyword evidence="3" id="KW-0479">Metal-binding</keyword>
<dbReference type="Pfam" id="PF06155">
    <property type="entry name" value="GBBH-like_N"/>
    <property type="match status" value="1"/>
</dbReference>
<dbReference type="PANTHER" id="PTHR10696:SF25">
    <property type="entry name" value="OXIDOREDUCTASE AIM17-RELATED"/>
    <property type="match status" value="1"/>
</dbReference>
<dbReference type="GO" id="GO:0051213">
    <property type="term" value="F:dioxygenase activity"/>
    <property type="evidence" value="ECO:0007669"/>
    <property type="project" value="UniProtKB-KW"/>
</dbReference>
<evidence type="ECO:0000256" key="3">
    <source>
        <dbReference type="ARBA" id="ARBA00022723"/>
    </source>
</evidence>
<keyword evidence="4 9" id="KW-0223">Dioxygenase</keyword>
<organism evidence="9 10">
    <name type="scientific">Yinghuangia aomiensis</name>
    <dbReference type="NCBI Taxonomy" id="676205"/>
    <lineage>
        <taxon>Bacteria</taxon>
        <taxon>Bacillati</taxon>
        <taxon>Actinomycetota</taxon>
        <taxon>Actinomycetes</taxon>
        <taxon>Kitasatosporales</taxon>
        <taxon>Streptomycetaceae</taxon>
        <taxon>Yinghuangia</taxon>
    </lineage>
</organism>
<dbReference type="InterPro" id="IPR003819">
    <property type="entry name" value="TauD/TfdA-like"/>
</dbReference>
<evidence type="ECO:0000256" key="2">
    <source>
        <dbReference type="ARBA" id="ARBA00008654"/>
    </source>
</evidence>
<sequence length="383" mass="42919">MNDTHIRATDIANDALTVTWGDGQQSRFHSLWLRDNCACEACGPHESGSRLQRLLDIPDDVTPAKVQTDGATLRVIWAGDEHSSRYDADWLLRNAYTPAPLRARRKPHRTLWDAGLPEWPAVEWDRVLVDDAERYRLHASVSELGFVLVRGLGTGHGAIETLANEVGYIRETHYGRIFDLITRAKPMILADLAGPLLPHTDEAYRRVPTGINIFHCIQPSADGGGVSQLVDAFRVAAILREKHPEAFELLTKVPVRHERRIEDQVITSDLPAIVLDHDGDVIEVRLNERTMTAICVDDHLMASTYAALRTAFRTAYDPAQLVSYLLRPGEALLFDNLRVLHARTGYSGDRFVRQTQVMRDEFFGKGAALAEKVDLPHSVLRTS</sequence>
<dbReference type="PANTHER" id="PTHR10696">
    <property type="entry name" value="GAMMA-BUTYROBETAINE HYDROXYLASE-RELATED"/>
    <property type="match status" value="1"/>
</dbReference>
<reference evidence="10" key="1">
    <citation type="journal article" date="2019" name="Int. J. Syst. Evol. Microbiol.">
        <title>The Global Catalogue of Microorganisms (GCM) 10K type strain sequencing project: providing services to taxonomists for standard genome sequencing and annotation.</title>
        <authorList>
            <consortium name="The Broad Institute Genomics Platform"/>
            <consortium name="The Broad Institute Genome Sequencing Center for Infectious Disease"/>
            <person name="Wu L."/>
            <person name="Ma J."/>
        </authorList>
    </citation>
    <scope>NUCLEOTIDE SEQUENCE [LARGE SCALE GENOMIC DNA]</scope>
    <source>
        <strain evidence="10">JCM 17986</strain>
    </source>
</reference>
<evidence type="ECO:0000256" key="4">
    <source>
        <dbReference type="ARBA" id="ARBA00022964"/>
    </source>
</evidence>
<dbReference type="RefSeq" id="WP_345680510.1">
    <property type="nucleotide sequence ID" value="NZ_BAABHS010000048.1"/>
</dbReference>
<keyword evidence="10" id="KW-1185">Reference proteome</keyword>
<comment type="similarity">
    <text evidence="2">Belongs to the gamma-BBH/TMLD family.</text>
</comment>
<dbReference type="InterPro" id="IPR038492">
    <property type="entry name" value="GBBH-like_N_sf"/>
</dbReference>
<dbReference type="InterPro" id="IPR050411">
    <property type="entry name" value="AlphaKG_dependent_hydroxylases"/>
</dbReference>
<evidence type="ECO:0000259" key="8">
    <source>
        <dbReference type="Pfam" id="PF06155"/>
    </source>
</evidence>
<dbReference type="Pfam" id="PF02668">
    <property type="entry name" value="TauD"/>
    <property type="match status" value="1"/>
</dbReference>
<keyword evidence="5" id="KW-0560">Oxidoreductase</keyword>
<evidence type="ECO:0000259" key="7">
    <source>
        <dbReference type="Pfam" id="PF02668"/>
    </source>
</evidence>
<dbReference type="InterPro" id="IPR042098">
    <property type="entry name" value="TauD-like_sf"/>
</dbReference>
<protein>
    <submittedName>
        <fullName evidence="9">Gamma-butyrobetaine dioxygenase</fullName>
    </submittedName>
</protein>
<feature type="domain" description="TauD/TfdA-like" evidence="7">
    <location>
        <begin position="129"/>
        <end position="352"/>
    </location>
</feature>
<dbReference type="Proteomes" id="UP001500466">
    <property type="component" value="Unassembled WGS sequence"/>
</dbReference>
<gene>
    <name evidence="9" type="ORF">GCM10023205_76900</name>
</gene>